<dbReference type="AlphaFoldDB" id="A0A6A0AJC4"/>
<dbReference type="Proteomes" id="UP000485058">
    <property type="component" value="Unassembled WGS sequence"/>
</dbReference>
<comment type="caution">
    <text evidence="1">The sequence shown here is derived from an EMBL/GenBank/DDBJ whole genome shotgun (WGS) entry which is preliminary data.</text>
</comment>
<keyword evidence="2" id="KW-1185">Reference proteome</keyword>
<sequence length="78" mass="8490">VLLNCHGEGMCVSGVPNMGLTGIAIGVFRCGQPHVTPDVSQSETVAGWRGCEETRIRVWQRYIAVMVHEEPTELGLPL</sequence>
<accession>A0A6A0AJC4</accession>
<evidence type="ECO:0000313" key="1">
    <source>
        <dbReference type="EMBL" id="GFH32678.1"/>
    </source>
</evidence>
<proteinExistence type="predicted"/>
<evidence type="ECO:0000313" key="2">
    <source>
        <dbReference type="Proteomes" id="UP000485058"/>
    </source>
</evidence>
<dbReference type="EMBL" id="BLLF01006963">
    <property type="protein sequence ID" value="GFH32678.1"/>
    <property type="molecule type" value="Genomic_DNA"/>
</dbReference>
<protein>
    <submittedName>
        <fullName evidence="1">Uncharacterized protein</fullName>
    </submittedName>
</protein>
<feature type="non-terminal residue" evidence="1">
    <location>
        <position position="1"/>
    </location>
</feature>
<gene>
    <name evidence="1" type="ORF">HaLaN_31934</name>
</gene>
<reference evidence="1 2" key="1">
    <citation type="submission" date="2020-02" db="EMBL/GenBank/DDBJ databases">
        <title>Draft genome sequence of Haematococcus lacustris strain NIES-144.</title>
        <authorList>
            <person name="Morimoto D."/>
            <person name="Nakagawa S."/>
            <person name="Yoshida T."/>
            <person name="Sawayama S."/>
        </authorList>
    </citation>
    <scope>NUCLEOTIDE SEQUENCE [LARGE SCALE GENOMIC DNA]</scope>
    <source>
        <strain evidence="1 2">NIES-144</strain>
    </source>
</reference>
<name>A0A6A0AJC4_HAELA</name>
<organism evidence="1 2">
    <name type="scientific">Haematococcus lacustris</name>
    <name type="common">Green alga</name>
    <name type="synonym">Haematococcus pluvialis</name>
    <dbReference type="NCBI Taxonomy" id="44745"/>
    <lineage>
        <taxon>Eukaryota</taxon>
        <taxon>Viridiplantae</taxon>
        <taxon>Chlorophyta</taxon>
        <taxon>core chlorophytes</taxon>
        <taxon>Chlorophyceae</taxon>
        <taxon>CS clade</taxon>
        <taxon>Chlamydomonadales</taxon>
        <taxon>Haematococcaceae</taxon>
        <taxon>Haematococcus</taxon>
    </lineage>
</organism>
<feature type="non-terminal residue" evidence="1">
    <location>
        <position position="78"/>
    </location>
</feature>